<dbReference type="EMBL" id="LT991978">
    <property type="protein sequence ID" value="SPK77337.1"/>
    <property type="molecule type" value="Genomic_DNA"/>
</dbReference>
<geneLocation type="plasmid" evidence="2">
    <name>III</name>
</geneLocation>
<accession>A0A375IRY9</accession>
<proteinExistence type="predicted"/>
<keyword evidence="2" id="KW-0614">Plasmid</keyword>
<gene>
    <name evidence="2" type="ORF">CT19425_P30186</name>
</gene>
<feature type="compositionally biased region" description="Basic and acidic residues" evidence="1">
    <location>
        <begin position="13"/>
        <end position="22"/>
    </location>
</feature>
<evidence type="ECO:0000313" key="2">
    <source>
        <dbReference type="EMBL" id="SPK77337.1"/>
    </source>
</evidence>
<dbReference type="AlphaFoldDB" id="A0A375IRY9"/>
<organism evidence="2 3">
    <name type="scientific">Cupriavidus taiwanensis</name>
    <dbReference type="NCBI Taxonomy" id="164546"/>
    <lineage>
        <taxon>Bacteria</taxon>
        <taxon>Pseudomonadati</taxon>
        <taxon>Pseudomonadota</taxon>
        <taxon>Betaproteobacteria</taxon>
        <taxon>Burkholderiales</taxon>
        <taxon>Burkholderiaceae</taxon>
        <taxon>Cupriavidus</taxon>
    </lineage>
</organism>
<feature type="region of interest" description="Disordered" evidence="1">
    <location>
        <begin position="1"/>
        <end position="30"/>
    </location>
</feature>
<dbReference type="Proteomes" id="UP000255505">
    <property type="component" value="Plasmid III"/>
</dbReference>
<sequence>MQTDACRRASKHRGADEFDGMGKWKGSRNKMKGPWQLFYWENDTTQEKHRCEDKRLVEHKVIVTRRNRDEDHSKACKCEAS</sequence>
<protein>
    <submittedName>
        <fullName evidence="2">Uncharacterized protein</fullName>
    </submittedName>
</protein>
<name>A0A375IRY9_9BURK</name>
<reference evidence="2 3" key="1">
    <citation type="submission" date="2018-01" db="EMBL/GenBank/DDBJ databases">
        <authorList>
            <person name="Gaut B.S."/>
            <person name="Morton B.R."/>
            <person name="Clegg M.T."/>
            <person name="Duvall M.R."/>
        </authorList>
    </citation>
    <scope>NUCLEOTIDE SEQUENCE [LARGE SCALE GENOMIC DNA]</scope>
    <source>
        <strain evidence="2">Cupriavidus taiwanensis LMG 19425</strain>
        <plasmid evidence="3">Plasmid iii</plasmid>
    </source>
</reference>
<evidence type="ECO:0000313" key="3">
    <source>
        <dbReference type="Proteomes" id="UP000255505"/>
    </source>
</evidence>
<evidence type="ECO:0000256" key="1">
    <source>
        <dbReference type="SAM" id="MobiDB-lite"/>
    </source>
</evidence>